<organism evidence="1">
    <name type="scientific">bioreactor metagenome</name>
    <dbReference type="NCBI Taxonomy" id="1076179"/>
    <lineage>
        <taxon>unclassified sequences</taxon>
        <taxon>metagenomes</taxon>
        <taxon>ecological metagenomes</taxon>
    </lineage>
</organism>
<evidence type="ECO:0008006" key="2">
    <source>
        <dbReference type="Google" id="ProtNLM"/>
    </source>
</evidence>
<name>A0A644VQP7_9ZZZZ</name>
<proteinExistence type="predicted"/>
<accession>A0A644VQP7</accession>
<dbReference type="AlphaFoldDB" id="A0A644VQP7"/>
<sequence>MKTRLFALMLGIFIISSCGGSGKEKQNGNDSIPNDSVVKNEAIVLNDFYNDIARFVAGMPVSDSSLLKEYTEKTEWKNYAADIDKSWANFQETKLDVMKPWIGKELKEVNGSTKNVFYPFSGPDFVYMYTFLPKAENYYMVALEPVGIIPDITKIGNSMPSFFAALNNAIKDNLNLSFFITKSMKVQMNNEQIKGTIPVLLFFMARLNLHIQNISPATISKEGKQVLSETDVMDKVNKKFTNGVEITFVRPGENKLCKLYYYSVSIRNDGFESMPEAETYLKSLPTDMTTIVKSSSYCMHEDKYNKIRDIVLSHTKYLIQDDSGVPFRFFNKDKWNFGYYGIYSRPIPVFSQFYQDDLKKSWPQNASKLGFRFGYNEESNIFVATRK</sequence>
<evidence type="ECO:0000313" key="1">
    <source>
        <dbReference type="EMBL" id="MPL92743.1"/>
    </source>
</evidence>
<dbReference type="PROSITE" id="PS51257">
    <property type="entry name" value="PROKAR_LIPOPROTEIN"/>
    <property type="match status" value="1"/>
</dbReference>
<protein>
    <recommendedName>
        <fullName evidence="2">Lipoprotein</fullName>
    </recommendedName>
</protein>
<gene>
    <name evidence="1" type="ORF">SDC9_38856</name>
</gene>
<comment type="caution">
    <text evidence="1">The sequence shown here is derived from an EMBL/GenBank/DDBJ whole genome shotgun (WGS) entry which is preliminary data.</text>
</comment>
<dbReference type="EMBL" id="VSSQ01000368">
    <property type="protein sequence ID" value="MPL92743.1"/>
    <property type="molecule type" value="Genomic_DNA"/>
</dbReference>
<reference evidence="1" key="1">
    <citation type="submission" date="2019-08" db="EMBL/GenBank/DDBJ databases">
        <authorList>
            <person name="Kucharzyk K."/>
            <person name="Murdoch R.W."/>
            <person name="Higgins S."/>
            <person name="Loffler F."/>
        </authorList>
    </citation>
    <scope>NUCLEOTIDE SEQUENCE</scope>
</reference>